<dbReference type="PROSITE" id="PS50931">
    <property type="entry name" value="HTH_LYSR"/>
    <property type="match status" value="1"/>
</dbReference>
<dbReference type="SUPFAM" id="SSF53850">
    <property type="entry name" value="Periplasmic binding protein-like II"/>
    <property type="match status" value="1"/>
</dbReference>
<evidence type="ECO:0000313" key="7">
    <source>
        <dbReference type="Proteomes" id="UP001198962"/>
    </source>
</evidence>
<dbReference type="Gene3D" id="1.10.10.10">
    <property type="entry name" value="Winged helix-like DNA-binding domain superfamily/Winged helix DNA-binding domain"/>
    <property type="match status" value="1"/>
</dbReference>
<dbReference type="EMBL" id="JAJEPU010000003">
    <property type="protein sequence ID" value="MCC2163636.1"/>
    <property type="molecule type" value="Genomic_DNA"/>
</dbReference>
<dbReference type="GO" id="GO:0000976">
    <property type="term" value="F:transcription cis-regulatory region binding"/>
    <property type="evidence" value="ECO:0007669"/>
    <property type="project" value="TreeGrafter"/>
</dbReference>
<dbReference type="FunFam" id="1.10.10.10:FF:000001">
    <property type="entry name" value="LysR family transcriptional regulator"/>
    <property type="match status" value="1"/>
</dbReference>
<dbReference type="Pfam" id="PF00126">
    <property type="entry name" value="HTH_1"/>
    <property type="match status" value="1"/>
</dbReference>
<dbReference type="RefSeq" id="WP_308450457.1">
    <property type="nucleotide sequence ID" value="NZ_JAJEPU010000003.1"/>
</dbReference>
<evidence type="ECO:0000256" key="3">
    <source>
        <dbReference type="ARBA" id="ARBA00023125"/>
    </source>
</evidence>
<evidence type="ECO:0000259" key="5">
    <source>
        <dbReference type="PROSITE" id="PS50931"/>
    </source>
</evidence>
<dbReference type="CDD" id="cd05466">
    <property type="entry name" value="PBP2_LTTR_substrate"/>
    <property type="match status" value="1"/>
</dbReference>
<evidence type="ECO:0000256" key="1">
    <source>
        <dbReference type="ARBA" id="ARBA00009437"/>
    </source>
</evidence>
<name>A0AAE3DK69_9FIRM</name>
<dbReference type="Gene3D" id="3.40.190.290">
    <property type="match status" value="1"/>
</dbReference>
<comment type="caution">
    <text evidence="6">The sequence shown here is derived from an EMBL/GenBank/DDBJ whole genome shotgun (WGS) entry which is preliminary data.</text>
</comment>
<proteinExistence type="inferred from homology"/>
<reference evidence="6" key="1">
    <citation type="submission" date="2021-10" db="EMBL/GenBank/DDBJ databases">
        <title>Anaerobic single-cell dispensing facilitates the cultivation of human gut bacteria.</title>
        <authorList>
            <person name="Afrizal A."/>
        </authorList>
    </citation>
    <scope>NUCLEOTIDE SEQUENCE</scope>
    <source>
        <strain evidence="6">CLA-AA-H274</strain>
    </source>
</reference>
<dbReference type="Proteomes" id="UP001198962">
    <property type="component" value="Unassembled WGS sequence"/>
</dbReference>
<keyword evidence="4" id="KW-0804">Transcription</keyword>
<accession>A0AAE3DK69</accession>
<dbReference type="InterPro" id="IPR000847">
    <property type="entry name" value="LysR_HTH_N"/>
</dbReference>
<dbReference type="Pfam" id="PF03466">
    <property type="entry name" value="LysR_substrate"/>
    <property type="match status" value="1"/>
</dbReference>
<keyword evidence="2" id="KW-0805">Transcription regulation</keyword>
<dbReference type="InterPro" id="IPR036390">
    <property type="entry name" value="WH_DNA-bd_sf"/>
</dbReference>
<dbReference type="PANTHER" id="PTHR30126:SF40">
    <property type="entry name" value="HTH-TYPE TRANSCRIPTIONAL REGULATOR GLTR"/>
    <property type="match status" value="1"/>
</dbReference>
<organism evidence="6 7">
    <name type="scientific">Brotaphodocola catenula</name>
    <dbReference type="NCBI Taxonomy" id="2885361"/>
    <lineage>
        <taxon>Bacteria</taxon>
        <taxon>Bacillati</taxon>
        <taxon>Bacillota</taxon>
        <taxon>Clostridia</taxon>
        <taxon>Lachnospirales</taxon>
        <taxon>Lachnospiraceae</taxon>
        <taxon>Brotaphodocola</taxon>
    </lineage>
</organism>
<dbReference type="InterPro" id="IPR005119">
    <property type="entry name" value="LysR_subst-bd"/>
</dbReference>
<gene>
    <name evidence="6" type="ORF">LKD32_01840</name>
</gene>
<evidence type="ECO:0000256" key="2">
    <source>
        <dbReference type="ARBA" id="ARBA00023015"/>
    </source>
</evidence>
<dbReference type="PANTHER" id="PTHR30126">
    <property type="entry name" value="HTH-TYPE TRANSCRIPTIONAL REGULATOR"/>
    <property type="match status" value="1"/>
</dbReference>
<protein>
    <submittedName>
        <fullName evidence="6">LysR family transcriptional regulator</fullName>
    </submittedName>
</protein>
<dbReference type="InterPro" id="IPR036388">
    <property type="entry name" value="WH-like_DNA-bd_sf"/>
</dbReference>
<sequence>MEFREINTFLQIAQQQSFSKASKQLGYSQAAVTIQIKQLEKELGVILFDRIGKKISLTEQGRIFYRHALEIMRSVDQAREALTEKNDLNGQICLGTIESICASIFPELLAEYHRLYPQVEISIVTESPDELLERMNENKIDLVYLLDRRIYDHRWHKILEIPERNIFVASPDHELAKENRELALDEVLEFPFLLTEKDASYRHILEQYLVATERSIRPFLEIGNTEFIIRMLLKNMGISFLPEFTIRKELETHMLTELKVRNFHMQTWRQIFYHRDKWVTREMQAFFELAEEWK</sequence>
<keyword evidence="3" id="KW-0238">DNA-binding</keyword>
<keyword evidence="7" id="KW-1185">Reference proteome</keyword>
<dbReference type="PRINTS" id="PR00039">
    <property type="entry name" value="HTHLYSR"/>
</dbReference>
<dbReference type="GO" id="GO:0003700">
    <property type="term" value="F:DNA-binding transcription factor activity"/>
    <property type="evidence" value="ECO:0007669"/>
    <property type="project" value="InterPro"/>
</dbReference>
<dbReference type="AlphaFoldDB" id="A0AAE3DK69"/>
<evidence type="ECO:0000313" key="6">
    <source>
        <dbReference type="EMBL" id="MCC2163636.1"/>
    </source>
</evidence>
<evidence type="ECO:0000256" key="4">
    <source>
        <dbReference type="ARBA" id="ARBA00023163"/>
    </source>
</evidence>
<comment type="similarity">
    <text evidence="1">Belongs to the LysR transcriptional regulatory family.</text>
</comment>
<feature type="domain" description="HTH lysR-type" evidence="5">
    <location>
        <begin position="1"/>
        <end position="58"/>
    </location>
</feature>
<dbReference type="SUPFAM" id="SSF46785">
    <property type="entry name" value="Winged helix' DNA-binding domain"/>
    <property type="match status" value="1"/>
</dbReference>